<reference evidence="2" key="1">
    <citation type="journal article" date="2020" name="bioRxiv">
        <title>Comparative genomics of Chlamydomonas.</title>
        <authorList>
            <person name="Craig R.J."/>
            <person name="Hasan A.R."/>
            <person name="Ness R.W."/>
            <person name="Keightley P.D."/>
        </authorList>
    </citation>
    <scope>NUCLEOTIDE SEQUENCE</scope>
    <source>
        <strain evidence="2">CCAP 11/70</strain>
    </source>
</reference>
<feature type="compositionally biased region" description="Pro residues" evidence="1">
    <location>
        <begin position="1"/>
        <end position="13"/>
    </location>
</feature>
<feature type="compositionally biased region" description="Low complexity" evidence="1">
    <location>
        <begin position="14"/>
        <end position="26"/>
    </location>
</feature>
<name>A0A836BZJ8_9CHLO</name>
<keyword evidence="3" id="KW-1185">Reference proteome</keyword>
<dbReference type="Proteomes" id="UP000612055">
    <property type="component" value="Unassembled WGS sequence"/>
</dbReference>
<sequence>MPTRPPPAAPARPLPLQRDAPLLLPQPAAPPLEAPSTCVEAAVFDTTRAAASEDPQPPRYSLSAAACASAQALIAGQLNAAAGAQLAAPFAAAGCSGTLVRVCGDLAAPGGKDVSADVSALQEYVYTQLDAWLDAVLPEGDCREGTAASPAVASLTGASEPPSSTPLVVDV</sequence>
<evidence type="ECO:0000256" key="1">
    <source>
        <dbReference type="SAM" id="MobiDB-lite"/>
    </source>
</evidence>
<evidence type="ECO:0000313" key="2">
    <source>
        <dbReference type="EMBL" id="KAG2493483.1"/>
    </source>
</evidence>
<gene>
    <name evidence="2" type="ORF">HYH03_008299</name>
</gene>
<proteinExistence type="predicted"/>
<feature type="compositionally biased region" description="Polar residues" evidence="1">
    <location>
        <begin position="161"/>
        <end position="171"/>
    </location>
</feature>
<organism evidence="2 3">
    <name type="scientific">Edaphochlamys debaryana</name>
    <dbReference type="NCBI Taxonomy" id="47281"/>
    <lineage>
        <taxon>Eukaryota</taxon>
        <taxon>Viridiplantae</taxon>
        <taxon>Chlorophyta</taxon>
        <taxon>core chlorophytes</taxon>
        <taxon>Chlorophyceae</taxon>
        <taxon>CS clade</taxon>
        <taxon>Chlamydomonadales</taxon>
        <taxon>Chlamydomonadales incertae sedis</taxon>
        <taxon>Edaphochlamys</taxon>
    </lineage>
</organism>
<accession>A0A836BZJ8</accession>
<protein>
    <submittedName>
        <fullName evidence="2">Uncharacterized protein</fullName>
    </submittedName>
</protein>
<dbReference type="AlphaFoldDB" id="A0A836BZJ8"/>
<feature type="region of interest" description="Disordered" evidence="1">
    <location>
        <begin position="1"/>
        <end position="35"/>
    </location>
</feature>
<evidence type="ECO:0000313" key="3">
    <source>
        <dbReference type="Proteomes" id="UP000612055"/>
    </source>
</evidence>
<feature type="region of interest" description="Disordered" evidence="1">
    <location>
        <begin position="144"/>
        <end position="171"/>
    </location>
</feature>
<comment type="caution">
    <text evidence="2">The sequence shown here is derived from an EMBL/GenBank/DDBJ whole genome shotgun (WGS) entry which is preliminary data.</text>
</comment>
<dbReference type="EMBL" id="JAEHOE010000037">
    <property type="protein sequence ID" value="KAG2493483.1"/>
    <property type="molecule type" value="Genomic_DNA"/>
</dbReference>